<evidence type="ECO:0000256" key="1">
    <source>
        <dbReference type="ARBA" id="ARBA00001917"/>
    </source>
</evidence>
<evidence type="ECO:0000256" key="4">
    <source>
        <dbReference type="ARBA" id="ARBA00022490"/>
    </source>
</evidence>
<dbReference type="Gene3D" id="3.30.40.10">
    <property type="entry name" value="Zinc/RING finger domain, C3HC4 (zinc finger)"/>
    <property type="match status" value="1"/>
</dbReference>
<dbReference type="InterPro" id="IPR001841">
    <property type="entry name" value="Znf_RING"/>
</dbReference>
<feature type="domain" description="RING-type" evidence="17">
    <location>
        <begin position="488"/>
        <end position="537"/>
    </location>
</feature>
<evidence type="ECO:0000256" key="8">
    <source>
        <dbReference type="ARBA" id="ARBA00022771"/>
    </source>
</evidence>
<keyword evidence="16" id="KW-0472">Membrane</keyword>
<keyword evidence="4" id="KW-0963">Cytoplasm</keyword>
<keyword evidence="6" id="KW-0288">FMN</keyword>
<name>A0A8J6G619_MICOH</name>
<dbReference type="Gene3D" id="3.40.50.80">
    <property type="entry name" value="Nucleotide-binding domain of ferredoxin-NADP reductase (FNR) module"/>
    <property type="match status" value="1"/>
</dbReference>
<dbReference type="GO" id="GO:0005829">
    <property type="term" value="C:cytosol"/>
    <property type="evidence" value="ECO:0007669"/>
    <property type="project" value="TreeGrafter"/>
</dbReference>
<dbReference type="Proteomes" id="UP000710432">
    <property type="component" value="Unassembled WGS sequence"/>
</dbReference>
<dbReference type="InterPro" id="IPR013083">
    <property type="entry name" value="Znf_RING/FYVE/PHD"/>
</dbReference>
<dbReference type="SUPFAM" id="SSF52218">
    <property type="entry name" value="Flavoproteins"/>
    <property type="match status" value="1"/>
</dbReference>
<dbReference type="Pfam" id="PF00667">
    <property type="entry name" value="FAD_binding_1"/>
    <property type="match status" value="1"/>
</dbReference>
<dbReference type="GO" id="GO:0016226">
    <property type="term" value="P:iron-sulfur cluster assembly"/>
    <property type="evidence" value="ECO:0007669"/>
    <property type="project" value="UniProtKB-ARBA"/>
</dbReference>
<evidence type="ECO:0000256" key="10">
    <source>
        <dbReference type="ARBA" id="ARBA00022833"/>
    </source>
</evidence>
<keyword evidence="7" id="KW-0479">Metal-binding</keyword>
<evidence type="ECO:0000256" key="2">
    <source>
        <dbReference type="ARBA" id="ARBA00001974"/>
    </source>
</evidence>
<dbReference type="SUPFAM" id="SSF57850">
    <property type="entry name" value="RING/U-box"/>
    <property type="match status" value="1"/>
</dbReference>
<dbReference type="InterPro" id="IPR001709">
    <property type="entry name" value="Flavoprot_Pyr_Nucl_cyt_Rdtase"/>
</dbReference>
<dbReference type="SMART" id="SM00184">
    <property type="entry name" value="RING"/>
    <property type="match status" value="1"/>
</dbReference>
<keyword evidence="11" id="KW-0521">NADP</keyword>
<sequence>MQVPQLLVLFGSQTGTAQDEAERLGREARRRRLGCRVQALDSYAVVRLGLPSKFIFEFVHEVPSVGTEGLKLASSDPQRPPSELQPFLAPVITNQRVTGPQHFQDVRLIEFDITDSSISYAAGDVVSIMPSNSETHTQQFCRLLGLDPKQFFLLTPREPGVPHPPGLPQPCTVSHLVSRYLDIASVPRRSFFELLACLSPHGLEREKLLEFSSARGQEELWEYCNRPRRTILEVLCDFPHTAAAIPPDYLLDLIPRIRPRAFSIASSLLAHPGRLQILVAVVQYQTRLKEPRRGLCSSWLASLNPEQGPVQVPLWVRPGSLMFPETPDTPIIMVGPGTGVAPFRAAIQERVAHSQTGNFLFFGCRKRDQDFYWQTEWQELEKKGCLTLVTAFSREQEQKVYVQHRLRELGPLVWELLDRHGAHFYLAGSPCTPLSPELLDPLHQLPADEEDNLSPPQDARAPDSKPELEALSTVEEQEECEGQAEEECPICTEPYGSDEQHQALLNCGHSLCVGCLHQLLGITPRADLGRVCCPLCRQKTPMLEWEICQLQEELLRADGPQRPVPIASTTPLRPGPGPWGSLEHRYHLRFLAGPVGGRSCLPFLPCPPSLSTWLWTLRERGPCARRLSLLSLLALELLGLVLIFMPLMLLGVFFMLLDRSSH</sequence>
<dbReference type="GO" id="GO:0008270">
    <property type="term" value="F:zinc ion binding"/>
    <property type="evidence" value="ECO:0007669"/>
    <property type="project" value="UniProtKB-KW"/>
</dbReference>
<dbReference type="InterPro" id="IPR029039">
    <property type="entry name" value="Flavoprotein-like_sf"/>
</dbReference>
<dbReference type="PROSITE" id="PS51384">
    <property type="entry name" value="FAD_FR"/>
    <property type="match status" value="1"/>
</dbReference>
<accession>A0A8J6G619</accession>
<dbReference type="Gene3D" id="3.40.50.360">
    <property type="match status" value="1"/>
</dbReference>
<dbReference type="Pfam" id="PF00175">
    <property type="entry name" value="NAD_binding_1"/>
    <property type="match status" value="1"/>
</dbReference>
<evidence type="ECO:0000256" key="3">
    <source>
        <dbReference type="ARBA" id="ARBA00004496"/>
    </source>
</evidence>
<dbReference type="GO" id="GO:0010181">
    <property type="term" value="F:FMN binding"/>
    <property type="evidence" value="ECO:0007669"/>
    <property type="project" value="TreeGrafter"/>
</dbReference>
<evidence type="ECO:0000256" key="14">
    <source>
        <dbReference type="PROSITE-ProRule" id="PRU00175"/>
    </source>
</evidence>
<dbReference type="InterPro" id="IPR017907">
    <property type="entry name" value="Znf_RING_CS"/>
</dbReference>
<dbReference type="SUPFAM" id="SSF63380">
    <property type="entry name" value="Riboflavin synthase domain-like"/>
    <property type="match status" value="1"/>
</dbReference>
<comment type="subcellular location">
    <subcellularLocation>
        <location evidence="3">Cytoplasm</location>
    </subcellularLocation>
</comment>
<gene>
    <name evidence="19" type="ORF">LTLLF_171415</name>
</gene>
<dbReference type="InterPro" id="IPR017938">
    <property type="entry name" value="Riboflavin_synthase-like_b-brl"/>
</dbReference>
<dbReference type="FunFam" id="3.40.50.80:FF:000055">
    <property type="entry name" value="NADPH-dependent diflavin oxidoreductase 1"/>
    <property type="match status" value="1"/>
</dbReference>
<dbReference type="InterPro" id="IPR023173">
    <property type="entry name" value="NADPH_Cyt_P450_Rdtase_alpha"/>
</dbReference>
<evidence type="ECO:0000256" key="16">
    <source>
        <dbReference type="SAM" id="Phobius"/>
    </source>
</evidence>
<dbReference type="Gene3D" id="2.40.30.10">
    <property type="entry name" value="Translation factors"/>
    <property type="match status" value="1"/>
</dbReference>
<feature type="domain" description="FAD-binding FR-type" evidence="18">
    <location>
        <begin position="84"/>
        <end position="325"/>
    </location>
</feature>
<evidence type="ECO:0000313" key="19">
    <source>
        <dbReference type="EMBL" id="KAH0506936.1"/>
    </source>
</evidence>
<dbReference type="InterPro" id="IPR039261">
    <property type="entry name" value="FNR_nucleotide-bd"/>
</dbReference>
<dbReference type="FunFam" id="1.20.990.10:FF:000008">
    <property type="entry name" value="NADPH-dependent diflavin oxidoreductase 1"/>
    <property type="match status" value="1"/>
</dbReference>
<evidence type="ECO:0000256" key="12">
    <source>
        <dbReference type="ARBA" id="ARBA00023002"/>
    </source>
</evidence>
<dbReference type="PROSITE" id="PS00518">
    <property type="entry name" value="ZF_RING_1"/>
    <property type="match status" value="1"/>
</dbReference>
<dbReference type="PROSITE" id="PS50089">
    <property type="entry name" value="ZF_RING_2"/>
    <property type="match status" value="1"/>
</dbReference>
<dbReference type="PANTHER" id="PTHR19384">
    <property type="entry name" value="NITRIC OXIDE SYNTHASE-RELATED"/>
    <property type="match status" value="1"/>
</dbReference>
<dbReference type="SUPFAM" id="SSF52343">
    <property type="entry name" value="Ferredoxin reductase-like, C-terminal NADP-linked domain"/>
    <property type="match status" value="1"/>
</dbReference>
<dbReference type="EMBL" id="JAATJU010023844">
    <property type="protein sequence ID" value="KAH0506936.1"/>
    <property type="molecule type" value="Genomic_DNA"/>
</dbReference>
<dbReference type="AlphaFoldDB" id="A0A8J6G619"/>
<comment type="cofactor">
    <cofactor evidence="1">
        <name>FMN</name>
        <dbReference type="ChEBI" id="CHEBI:58210"/>
    </cofactor>
</comment>
<dbReference type="PANTHER" id="PTHR19384:SF10">
    <property type="entry name" value="NADPH-DEPENDENT DIFLAVIN OXIDOREDUCTASE 1"/>
    <property type="match status" value="1"/>
</dbReference>
<keyword evidence="10" id="KW-0862">Zinc</keyword>
<comment type="cofactor">
    <cofactor evidence="2">
        <name>FAD</name>
        <dbReference type="ChEBI" id="CHEBI:57692"/>
    </cofactor>
</comment>
<keyword evidence="16" id="KW-1133">Transmembrane helix</keyword>
<feature type="transmembrane region" description="Helical" evidence="16">
    <location>
        <begin position="629"/>
        <end position="657"/>
    </location>
</feature>
<reference evidence="19" key="1">
    <citation type="submission" date="2020-03" db="EMBL/GenBank/DDBJ databases">
        <title>Studies in the Genomics of Life Span.</title>
        <authorList>
            <person name="Glass D."/>
        </authorList>
    </citation>
    <scope>NUCLEOTIDE SEQUENCE</scope>
    <source>
        <strain evidence="19">LTLLF</strain>
        <tissue evidence="19">Muscle</tissue>
    </source>
</reference>
<dbReference type="Gene3D" id="1.20.990.10">
    <property type="entry name" value="NADPH-cytochrome p450 Reductase, Chain A, domain 3"/>
    <property type="match status" value="1"/>
</dbReference>
<dbReference type="InterPro" id="IPR017927">
    <property type="entry name" value="FAD-bd_FR_type"/>
</dbReference>
<evidence type="ECO:0000256" key="6">
    <source>
        <dbReference type="ARBA" id="ARBA00022643"/>
    </source>
</evidence>
<evidence type="ECO:0000256" key="11">
    <source>
        <dbReference type="ARBA" id="ARBA00022857"/>
    </source>
</evidence>
<evidence type="ECO:0000256" key="5">
    <source>
        <dbReference type="ARBA" id="ARBA00022630"/>
    </source>
</evidence>
<dbReference type="Pfam" id="PF13639">
    <property type="entry name" value="zf-RING_2"/>
    <property type="match status" value="1"/>
</dbReference>
<evidence type="ECO:0000313" key="20">
    <source>
        <dbReference type="Proteomes" id="UP000710432"/>
    </source>
</evidence>
<dbReference type="PRINTS" id="PR00371">
    <property type="entry name" value="FPNCR"/>
</dbReference>
<keyword evidence="9" id="KW-0274">FAD</keyword>
<organism evidence="19 20">
    <name type="scientific">Microtus ochrogaster</name>
    <name type="common">Prairie vole</name>
    <dbReference type="NCBI Taxonomy" id="79684"/>
    <lineage>
        <taxon>Eukaryota</taxon>
        <taxon>Metazoa</taxon>
        <taxon>Chordata</taxon>
        <taxon>Craniata</taxon>
        <taxon>Vertebrata</taxon>
        <taxon>Euteleostomi</taxon>
        <taxon>Mammalia</taxon>
        <taxon>Eutheria</taxon>
        <taxon>Euarchontoglires</taxon>
        <taxon>Glires</taxon>
        <taxon>Rodentia</taxon>
        <taxon>Myomorpha</taxon>
        <taxon>Muroidea</taxon>
        <taxon>Cricetidae</taxon>
        <taxon>Arvicolinae</taxon>
        <taxon>Microtus</taxon>
    </lineage>
</organism>
<evidence type="ECO:0000256" key="15">
    <source>
        <dbReference type="SAM" id="MobiDB-lite"/>
    </source>
</evidence>
<evidence type="ECO:0000256" key="7">
    <source>
        <dbReference type="ARBA" id="ARBA00022723"/>
    </source>
</evidence>
<comment type="catalytic activity">
    <reaction evidence="13">
        <text>2 oxidized [2Fe-2S]-[protein] + NADPH = 2 reduced [2Fe-2S]-[protein] + NADP(+) + H(+)</text>
        <dbReference type="Rhea" id="RHEA:67716"/>
        <dbReference type="Rhea" id="RHEA-COMP:17327"/>
        <dbReference type="Rhea" id="RHEA-COMP:17328"/>
        <dbReference type="ChEBI" id="CHEBI:15378"/>
        <dbReference type="ChEBI" id="CHEBI:33737"/>
        <dbReference type="ChEBI" id="CHEBI:33738"/>
        <dbReference type="ChEBI" id="CHEBI:57783"/>
        <dbReference type="ChEBI" id="CHEBI:58349"/>
    </reaction>
    <physiologicalReaction direction="left-to-right" evidence="13">
        <dbReference type="Rhea" id="RHEA:67717"/>
    </physiologicalReaction>
</comment>
<keyword evidence="16" id="KW-0812">Transmembrane</keyword>
<evidence type="ECO:0000259" key="17">
    <source>
        <dbReference type="PROSITE" id="PS50089"/>
    </source>
</evidence>
<keyword evidence="8 14" id="KW-0863">Zinc-finger</keyword>
<feature type="region of interest" description="Disordered" evidence="15">
    <location>
        <begin position="446"/>
        <end position="481"/>
    </location>
</feature>
<evidence type="ECO:0000256" key="13">
    <source>
        <dbReference type="ARBA" id="ARBA00052174"/>
    </source>
</evidence>
<dbReference type="GO" id="GO:0050660">
    <property type="term" value="F:flavin adenine dinucleotide binding"/>
    <property type="evidence" value="ECO:0007669"/>
    <property type="project" value="TreeGrafter"/>
</dbReference>
<comment type="caution">
    <text evidence="19">The sequence shown here is derived from an EMBL/GenBank/DDBJ whole genome shotgun (WGS) entry which is preliminary data.</text>
</comment>
<keyword evidence="5" id="KW-0285">Flavoprotein</keyword>
<evidence type="ECO:0000259" key="18">
    <source>
        <dbReference type="PROSITE" id="PS51384"/>
    </source>
</evidence>
<dbReference type="InterPro" id="IPR001433">
    <property type="entry name" value="OxRdtase_FAD/NAD-bd"/>
</dbReference>
<proteinExistence type="predicted"/>
<protein>
    <submittedName>
        <fullName evidence="19">NADPH-dependent diflavin oxidoreductase 1</fullName>
    </submittedName>
</protein>
<keyword evidence="12" id="KW-0560">Oxidoreductase</keyword>
<dbReference type="GO" id="GO:0016651">
    <property type="term" value="F:oxidoreductase activity, acting on NAD(P)H"/>
    <property type="evidence" value="ECO:0007669"/>
    <property type="project" value="UniProtKB-ARBA"/>
</dbReference>
<dbReference type="InterPro" id="IPR003097">
    <property type="entry name" value="CysJ-like_FAD-binding"/>
</dbReference>
<evidence type="ECO:0000256" key="9">
    <source>
        <dbReference type="ARBA" id="ARBA00022827"/>
    </source>
</evidence>